<dbReference type="RefSeq" id="WP_274520373.1">
    <property type="nucleotide sequence ID" value="NZ_QHCV01000068.1"/>
</dbReference>
<accession>A0A364V4V8</accession>
<feature type="non-terminal residue" evidence="4">
    <location>
        <position position="133"/>
    </location>
</feature>
<dbReference type="GO" id="GO:0004792">
    <property type="term" value="F:thiosulfate-cyanide sulfurtransferase activity"/>
    <property type="evidence" value="ECO:0007669"/>
    <property type="project" value="TreeGrafter"/>
</dbReference>
<dbReference type="Gene3D" id="3.40.250.10">
    <property type="entry name" value="Rhodanese-like domain"/>
    <property type="match status" value="1"/>
</dbReference>
<evidence type="ECO:0000259" key="3">
    <source>
        <dbReference type="PROSITE" id="PS50206"/>
    </source>
</evidence>
<dbReference type="EMBL" id="QHCV01000068">
    <property type="protein sequence ID" value="RAV31674.1"/>
    <property type="molecule type" value="Genomic_DNA"/>
</dbReference>
<evidence type="ECO:0000313" key="5">
    <source>
        <dbReference type="Proteomes" id="UP000251577"/>
    </source>
</evidence>
<keyword evidence="5" id="KW-1185">Reference proteome</keyword>
<dbReference type="PANTHER" id="PTHR11364">
    <property type="entry name" value="THIOSULFATE SULFERTANSFERASE"/>
    <property type="match status" value="1"/>
</dbReference>
<dbReference type="AlphaFoldDB" id="A0A364V4V8"/>
<dbReference type="Proteomes" id="UP000251577">
    <property type="component" value="Unassembled WGS sequence"/>
</dbReference>
<dbReference type="InterPro" id="IPR036873">
    <property type="entry name" value="Rhodanese-like_dom_sf"/>
</dbReference>
<evidence type="ECO:0000313" key="4">
    <source>
        <dbReference type="EMBL" id="RAV31674.1"/>
    </source>
</evidence>
<dbReference type="InterPro" id="IPR045078">
    <property type="entry name" value="TST/MPST-like"/>
</dbReference>
<sequence>MSHLPSPFISGEELLAAYTRGERMTIIDSHWAKSENSAWEAYAGQHIPGAMFCNPLQHLAAIPTREYGRNPLPSVKDLQKSFDDWGVKQDRQVVIYDAGSNLYAARAWWVFRWAGVDNVRILNGGTKAWEAAG</sequence>
<organism evidence="4 5">
    <name type="scientific">Corynebacterium heidelbergense</name>
    <dbReference type="NCBI Taxonomy" id="2055947"/>
    <lineage>
        <taxon>Bacteria</taxon>
        <taxon>Bacillati</taxon>
        <taxon>Actinomycetota</taxon>
        <taxon>Actinomycetes</taxon>
        <taxon>Mycobacteriales</taxon>
        <taxon>Corynebacteriaceae</taxon>
        <taxon>Corynebacterium</taxon>
    </lineage>
</organism>
<dbReference type="PANTHER" id="PTHR11364:SF27">
    <property type="entry name" value="SULFURTRANSFERASE"/>
    <property type="match status" value="1"/>
</dbReference>
<dbReference type="SMART" id="SM00450">
    <property type="entry name" value="RHOD"/>
    <property type="match status" value="1"/>
</dbReference>
<dbReference type="SUPFAM" id="SSF52821">
    <property type="entry name" value="Rhodanese/Cell cycle control phosphatase"/>
    <property type="match status" value="1"/>
</dbReference>
<evidence type="ECO:0000256" key="2">
    <source>
        <dbReference type="ARBA" id="ARBA00022737"/>
    </source>
</evidence>
<name>A0A364V4V8_9CORY</name>
<reference evidence="4 5" key="1">
    <citation type="journal article" date="2018" name="Syst. Appl. Microbiol.">
        <title>Corynebacterium heidelbergense sp. nov., isolated from the preen glands of Egyptian geese (Alopochen aegyptiacus).</title>
        <authorList>
            <person name="Braun M.S."/>
            <person name="Wang E."/>
            <person name="Zimmermann S."/>
            <person name="Wink M."/>
        </authorList>
    </citation>
    <scope>NUCLEOTIDE SEQUENCE [LARGE SCALE GENOMIC DNA]</scope>
    <source>
        <strain evidence="4 5">647</strain>
    </source>
</reference>
<dbReference type="PROSITE" id="PS50206">
    <property type="entry name" value="RHODANESE_3"/>
    <property type="match status" value="1"/>
</dbReference>
<gene>
    <name evidence="4" type="ORF">DLJ54_07180</name>
</gene>
<evidence type="ECO:0000256" key="1">
    <source>
        <dbReference type="ARBA" id="ARBA00022679"/>
    </source>
</evidence>
<dbReference type="CDD" id="cd01448">
    <property type="entry name" value="TST_Repeat_1"/>
    <property type="match status" value="1"/>
</dbReference>
<keyword evidence="1 4" id="KW-0808">Transferase</keyword>
<comment type="caution">
    <text evidence="4">The sequence shown here is derived from an EMBL/GenBank/DDBJ whole genome shotgun (WGS) entry which is preliminary data.</text>
</comment>
<dbReference type="Pfam" id="PF00581">
    <property type="entry name" value="Rhodanese"/>
    <property type="match status" value="1"/>
</dbReference>
<proteinExistence type="predicted"/>
<protein>
    <submittedName>
        <fullName evidence="4">Sulfurtransferase</fullName>
    </submittedName>
</protein>
<dbReference type="InterPro" id="IPR001763">
    <property type="entry name" value="Rhodanese-like_dom"/>
</dbReference>
<feature type="domain" description="Rhodanese" evidence="3">
    <location>
        <begin position="40"/>
        <end position="131"/>
    </location>
</feature>
<keyword evidence="2" id="KW-0677">Repeat</keyword>